<feature type="non-terminal residue" evidence="14">
    <location>
        <position position="1"/>
    </location>
</feature>
<protein>
    <recommendedName>
        <fullName evidence="4">Type-4 uracil-DNA glycosylase</fullName>
        <ecNumber evidence="3">3.2.2.27</ecNumber>
    </recommendedName>
</protein>
<keyword evidence="15" id="KW-1185">Reference proteome</keyword>
<sequence length="234" mass="24991">SGGPAPARPASGRPAPPPPGAAAAVAEGMRLAQAAGNLEELRAALDSFEGCGLKRTASNTVFADGNPAAELMLVGEAPGRDEDIQGLPFVGQSGRLLDRMLAAIGRDRDSCYISNILPWRPPGNRQPSQEEIVACLPFIRRHIELVQPKALVLLGGTAAKTLLERTEGITRLRGRWFPLQAGSHRVEALAAFHPAYLLRQPSQKREAWRDFLALKRRLDAAGDREDPDTAAGGG</sequence>
<dbReference type="Gene3D" id="3.40.470.10">
    <property type="entry name" value="Uracil-DNA glycosylase-like domain"/>
    <property type="match status" value="1"/>
</dbReference>
<evidence type="ECO:0000256" key="7">
    <source>
        <dbReference type="ARBA" id="ARBA00022763"/>
    </source>
</evidence>
<feature type="compositionally biased region" description="Low complexity" evidence="12">
    <location>
        <begin position="1"/>
        <end position="13"/>
    </location>
</feature>
<dbReference type="NCBIfam" id="TIGR00758">
    <property type="entry name" value="UDG_fam4"/>
    <property type="match status" value="1"/>
</dbReference>
<evidence type="ECO:0000256" key="11">
    <source>
        <dbReference type="ARBA" id="ARBA00023204"/>
    </source>
</evidence>
<evidence type="ECO:0000256" key="3">
    <source>
        <dbReference type="ARBA" id="ARBA00012030"/>
    </source>
</evidence>
<keyword evidence="7" id="KW-0227">DNA damage</keyword>
<reference evidence="15" key="1">
    <citation type="journal article" date="2019" name="Int. J. Syst. Evol. Microbiol.">
        <title>The Global Catalogue of Microorganisms (GCM) 10K type strain sequencing project: providing services to taxonomists for standard genome sequencing and annotation.</title>
        <authorList>
            <consortium name="The Broad Institute Genomics Platform"/>
            <consortium name="The Broad Institute Genome Sequencing Center for Infectious Disease"/>
            <person name="Wu L."/>
            <person name="Ma J."/>
        </authorList>
    </citation>
    <scope>NUCLEOTIDE SEQUENCE [LARGE SCALE GENOMIC DNA]</scope>
    <source>
        <strain evidence="15">KCTC 42964</strain>
    </source>
</reference>
<keyword evidence="9" id="KW-0408">Iron</keyword>
<evidence type="ECO:0000313" key="15">
    <source>
        <dbReference type="Proteomes" id="UP001595528"/>
    </source>
</evidence>
<dbReference type="InterPro" id="IPR005122">
    <property type="entry name" value="Uracil-DNA_glycosylase-like"/>
</dbReference>
<dbReference type="CDD" id="cd10030">
    <property type="entry name" value="UDG-F4_TTUDGA_SPO1dp_like"/>
    <property type="match status" value="1"/>
</dbReference>
<dbReference type="PANTHER" id="PTHR33693:SF1">
    <property type="entry name" value="TYPE-4 URACIL-DNA GLYCOSYLASE"/>
    <property type="match status" value="1"/>
</dbReference>
<dbReference type="InterPro" id="IPR005273">
    <property type="entry name" value="Ura-DNA_glyco_family4"/>
</dbReference>
<dbReference type="InterPro" id="IPR036895">
    <property type="entry name" value="Uracil-DNA_glycosylase-like_sf"/>
</dbReference>
<evidence type="ECO:0000256" key="1">
    <source>
        <dbReference type="ARBA" id="ARBA00001400"/>
    </source>
</evidence>
<feature type="domain" description="Uracil-DNA glycosylase-like" evidence="13">
    <location>
        <begin position="62"/>
        <end position="212"/>
    </location>
</feature>
<proteinExistence type="inferred from homology"/>
<dbReference type="SMART" id="SM00986">
    <property type="entry name" value="UDG"/>
    <property type="match status" value="1"/>
</dbReference>
<evidence type="ECO:0000256" key="8">
    <source>
        <dbReference type="ARBA" id="ARBA00022801"/>
    </source>
</evidence>
<comment type="similarity">
    <text evidence="2">Belongs to the uracil-DNA glycosylase (UDG) superfamily. Type 4 (UDGa) family.</text>
</comment>
<evidence type="ECO:0000259" key="13">
    <source>
        <dbReference type="SMART" id="SM00986"/>
    </source>
</evidence>
<evidence type="ECO:0000256" key="9">
    <source>
        <dbReference type="ARBA" id="ARBA00023004"/>
    </source>
</evidence>
<dbReference type="SUPFAM" id="SSF52141">
    <property type="entry name" value="Uracil-DNA glycosylase-like"/>
    <property type="match status" value="1"/>
</dbReference>
<evidence type="ECO:0000256" key="10">
    <source>
        <dbReference type="ARBA" id="ARBA00023014"/>
    </source>
</evidence>
<keyword evidence="5" id="KW-0004">4Fe-4S</keyword>
<evidence type="ECO:0000313" key="14">
    <source>
        <dbReference type="EMBL" id="MFC3226529.1"/>
    </source>
</evidence>
<organism evidence="14 15">
    <name type="scientific">Marinibaculum pumilum</name>
    <dbReference type="NCBI Taxonomy" id="1766165"/>
    <lineage>
        <taxon>Bacteria</taxon>
        <taxon>Pseudomonadati</taxon>
        <taxon>Pseudomonadota</taxon>
        <taxon>Alphaproteobacteria</taxon>
        <taxon>Rhodospirillales</taxon>
        <taxon>Rhodospirillaceae</taxon>
        <taxon>Marinibaculum</taxon>
    </lineage>
</organism>
<dbReference type="RefSeq" id="WP_379898552.1">
    <property type="nucleotide sequence ID" value="NZ_JBHRTR010000013.1"/>
</dbReference>
<gene>
    <name evidence="14" type="ORF">ACFOGJ_04765</name>
</gene>
<dbReference type="EC" id="3.2.2.27" evidence="3"/>
<accession>A0ABV7KWK3</accession>
<evidence type="ECO:0000256" key="4">
    <source>
        <dbReference type="ARBA" id="ARBA00019403"/>
    </source>
</evidence>
<keyword evidence="6" id="KW-0479">Metal-binding</keyword>
<dbReference type="EMBL" id="JBHRTR010000013">
    <property type="protein sequence ID" value="MFC3226529.1"/>
    <property type="molecule type" value="Genomic_DNA"/>
</dbReference>
<name>A0ABV7KWK3_9PROT</name>
<dbReference type="SMART" id="SM00987">
    <property type="entry name" value="UreE_C"/>
    <property type="match status" value="1"/>
</dbReference>
<comment type="caution">
    <text evidence="14">The sequence shown here is derived from an EMBL/GenBank/DDBJ whole genome shotgun (WGS) entry which is preliminary data.</text>
</comment>
<comment type="catalytic activity">
    <reaction evidence="1">
        <text>Hydrolyzes single-stranded DNA or mismatched double-stranded DNA and polynucleotides, releasing free uracil.</text>
        <dbReference type="EC" id="3.2.2.27"/>
    </reaction>
</comment>
<feature type="region of interest" description="Disordered" evidence="12">
    <location>
        <begin position="1"/>
        <end position="23"/>
    </location>
</feature>
<evidence type="ECO:0000256" key="12">
    <source>
        <dbReference type="SAM" id="MobiDB-lite"/>
    </source>
</evidence>
<dbReference type="Pfam" id="PF03167">
    <property type="entry name" value="UDG"/>
    <property type="match status" value="1"/>
</dbReference>
<dbReference type="PANTHER" id="PTHR33693">
    <property type="entry name" value="TYPE-5 URACIL-DNA GLYCOSYLASE"/>
    <property type="match status" value="1"/>
</dbReference>
<evidence type="ECO:0000256" key="6">
    <source>
        <dbReference type="ARBA" id="ARBA00022723"/>
    </source>
</evidence>
<evidence type="ECO:0000256" key="2">
    <source>
        <dbReference type="ARBA" id="ARBA00006521"/>
    </source>
</evidence>
<evidence type="ECO:0000256" key="5">
    <source>
        <dbReference type="ARBA" id="ARBA00022485"/>
    </source>
</evidence>
<dbReference type="Proteomes" id="UP001595528">
    <property type="component" value="Unassembled WGS sequence"/>
</dbReference>
<keyword evidence="10" id="KW-0411">Iron-sulfur</keyword>
<keyword evidence="11" id="KW-0234">DNA repair</keyword>
<keyword evidence="8" id="KW-0378">Hydrolase</keyword>
<dbReference type="InterPro" id="IPR051536">
    <property type="entry name" value="UDG_Type-4/5"/>
</dbReference>